<protein>
    <recommendedName>
        <fullName evidence="5">MSHA biogenesis protein MshK</fullName>
    </recommendedName>
</protein>
<keyword evidence="2" id="KW-0732">Signal</keyword>
<proteinExistence type="predicted"/>
<evidence type="ECO:0000313" key="3">
    <source>
        <dbReference type="EMBL" id="BBI98655.1"/>
    </source>
</evidence>
<gene>
    <name evidence="3" type="ORF">FGKAn22_03480</name>
</gene>
<evidence type="ECO:0000256" key="2">
    <source>
        <dbReference type="SAM" id="SignalP"/>
    </source>
</evidence>
<evidence type="ECO:0000313" key="4">
    <source>
        <dbReference type="Proteomes" id="UP001319121"/>
    </source>
</evidence>
<evidence type="ECO:0008006" key="5">
    <source>
        <dbReference type="Google" id="ProtNLM"/>
    </source>
</evidence>
<evidence type="ECO:0000256" key="1">
    <source>
        <dbReference type="SAM" id="MobiDB-lite"/>
    </source>
</evidence>
<dbReference type="RefSeq" id="WP_212786272.1">
    <property type="nucleotide sequence ID" value="NZ_AP019536.1"/>
</dbReference>
<feature type="region of interest" description="Disordered" evidence="1">
    <location>
        <begin position="111"/>
        <end position="141"/>
    </location>
</feature>
<organism evidence="3 4">
    <name type="scientific">Ferrigenium kumadai</name>
    <dbReference type="NCBI Taxonomy" id="1682490"/>
    <lineage>
        <taxon>Bacteria</taxon>
        <taxon>Pseudomonadati</taxon>
        <taxon>Pseudomonadota</taxon>
        <taxon>Betaproteobacteria</taxon>
        <taxon>Nitrosomonadales</taxon>
        <taxon>Gallionellaceae</taxon>
        <taxon>Ferrigenium</taxon>
    </lineage>
</organism>
<feature type="signal peptide" evidence="2">
    <location>
        <begin position="1"/>
        <end position="22"/>
    </location>
</feature>
<feature type="chain" id="PRO_5043007177" description="MSHA biogenesis protein MshK" evidence="2">
    <location>
        <begin position="23"/>
        <end position="141"/>
    </location>
</feature>
<name>A0AAN1SYW9_9PROT</name>
<dbReference type="KEGG" id="fku:FGKAn22_03480"/>
<dbReference type="AlphaFoldDB" id="A0AAN1SYW9"/>
<dbReference type="EMBL" id="AP019536">
    <property type="protein sequence ID" value="BBI98655.1"/>
    <property type="molecule type" value="Genomic_DNA"/>
</dbReference>
<accession>A0AAN1SYW9</accession>
<dbReference type="Proteomes" id="UP001319121">
    <property type="component" value="Chromosome"/>
</dbReference>
<reference evidence="3 4" key="1">
    <citation type="submission" date="2019-03" db="EMBL/GenBank/DDBJ databases">
        <title>Complete genome sequence of Ferrigenium kumadai strain An22, a microaerophilic iron-oxidizing bacterium isolated from a paddy field soil.</title>
        <authorList>
            <person name="Watanabe T."/>
            <person name="Asakawa S."/>
        </authorList>
    </citation>
    <scope>NUCLEOTIDE SEQUENCE [LARGE SCALE GENOMIC DNA]</scope>
    <source>
        <strain evidence="3 4">An22</strain>
    </source>
</reference>
<sequence>MANGLSKQSALLALMLPICALAEELPDPTRPPVAILAPSATGAIEAPATGLQSVIISGHRRAAIIDGETVELGRKHGDARLIEVNESSVVLKGSQGRQVLTLFPGVKMTSKVETKAKPPVAADKVQSGKHKTKPVARKEGK</sequence>
<keyword evidence="4" id="KW-1185">Reference proteome</keyword>